<feature type="compositionally biased region" description="Basic residues" evidence="1">
    <location>
        <begin position="69"/>
        <end position="79"/>
    </location>
</feature>
<dbReference type="Proteomes" id="UP001066276">
    <property type="component" value="Chromosome 7"/>
</dbReference>
<dbReference type="EMBL" id="JANPWB010000011">
    <property type="protein sequence ID" value="KAJ1130841.1"/>
    <property type="molecule type" value="Genomic_DNA"/>
</dbReference>
<comment type="caution">
    <text evidence="2">The sequence shown here is derived from an EMBL/GenBank/DDBJ whole genome shotgun (WGS) entry which is preliminary data.</text>
</comment>
<feature type="compositionally biased region" description="Low complexity" evidence="1">
    <location>
        <begin position="80"/>
        <end position="98"/>
    </location>
</feature>
<feature type="region of interest" description="Disordered" evidence="1">
    <location>
        <begin position="1"/>
        <end position="150"/>
    </location>
</feature>
<proteinExistence type="predicted"/>
<keyword evidence="3" id="KW-1185">Reference proteome</keyword>
<evidence type="ECO:0000256" key="1">
    <source>
        <dbReference type="SAM" id="MobiDB-lite"/>
    </source>
</evidence>
<sequence>MYRPRPARRRAEAPKSRGPKTVGKSRGHGGSECRGESRGRGPTQPPIRPRREIAGTAGASGAAGDAVRHDRRSGPHRKLSPPQQASASPPTSALSSSQPDRKGYGRGPPSAQPDAARPSFSCSDRRNQGHTRAAGHNSQLHQHLKEVARQ</sequence>
<evidence type="ECO:0000313" key="2">
    <source>
        <dbReference type="EMBL" id="KAJ1130841.1"/>
    </source>
</evidence>
<gene>
    <name evidence="2" type="ORF">NDU88_009188</name>
</gene>
<organism evidence="2 3">
    <name type="scientific">Pleurodeles waltl</name>
    <name type="common">Iberian ribbed newt</name>
    <dbReference type="NCBI Taxonomy" id="8319"/>
    <lineage>
        <taxon>Eukaryota</taxon>
        <taxon>Metazoa</taxon>
        <taxon>Chordata</taxon>
        <taxon>Craniata</taxon>
        <taxon>Vertebrata</taxon>
        <taxon>Euteleostomi</taxon>
        <taxon>Amphibia</taxon>
        <taxon>Batrachia</taxon>
        <taxon>Caudata</taxon>
        <taxon>Salamandroidea</taxon>
        <taxon>Salamandridae</taxon>
        <taxon>Pleurodelinae</taxon>
        <taxon>Pleurodeles</taxon>
    </lineage>
</organism>
<reference evidence="2" key="1">
    <citation type="journal article" date="2022" name="bioRxiv">
        <title>Sequencing and chromosome-scale assembly of the giantPleurodeles waltlgenome.</title>
        <authorList>
            <person name="Brown T."/>
            <person name="Elewa A."/>
            <person name="Iarovenko S."/>
            <person name="Subramanian E."/>
            <person name="Araus A.J."/>
            <person name="Petzold A."/>
            <person name="Susuki M."/>
            <person name="Suzuki K.-i.T."/>
            <person name="Hayashi T."/>
            <person name="Toyoda A."/>
            <person name="Oliveira C."/>
            <person name="Osipova E."/>
            <person name="Leigh N.D."/>
            <person name="Simon A."/>
            <person name="Yun M.H."/>
        </authorList>
    </citation>
    <scope>NUCLEOTIDE SEQUENCE</scope>
    <source>
        <strain evidence="2">20211129_DDA</strain>
        <tissue evidence="2">Liver</tissue>
    </source>
</reference>
<dbReference type="AlphaFoldDB" id="A0AAV7PTV8"/>
<evidence type="ECO:0000313" key="3">
    <source>
        <dbReference type="Proteomes" id="UP001066276"/>
    </source>
</evidence>
<feature type="compositionally biased region" description="Basic and acidic residues" evidence="1">
    <location>
        <begin position="29"/>
        <end position="39"/>
    </location>
</feature>
<accession>A0AAV7PTV8</accession>
<protein>
    <submittedName>
        <fullName evidence="2">Uncharacterized protein</fullName>
    </submittedName>
</protein>
<feature type="compositionally biased region" description="Low complexity" evidence="1">
    <location>
        <begin position="54"/>
        <end position="65"/>
    </location>
</feature>
<name>A0AAV7PTV8_PLEWA</name>